<proteinExistence type="predicted"/>
<evidence type="ECO:0000313" key="2">
    <source>
        <dbReference type="Proteomes" id="UP001055439"/>
    </source>
</evidence>
<organism evidence="1 2">
    <name type="scientific">Musa troglodytarum</name>
    <name type="common">fe'i banana</name>
    <dbReference type="NCBI Taxonomy" id="320322"/>
    <lineage>
        <taxon>Eukaryota</taxon>
        <taxon>Viridiplantae</taxon>
        <taxon>Streptophyta</taxon>
        <taxon>Embryophyta</taxon>
        <taxon>Tracheophyta</taxon>
        <taxon>Spermatophyta</taxon>
        <taxon>Magnoliopsida</taxon>
        <taxon>Liliopsida</taxon>
        <taxon>Zingiberales</taxon>
        <taxon>Musaceae</taxon>
        <taxon>Musa</taxon>
    </lineage>
</organism>
<gene>
    <name evidence="1" type="ORF">MUK42_29974</name>
</gene>
<protein>
    <submittedName>
        <fullName evidence="1">Uncharacterized protein</fullName>
    </submittedName>
</protein>
<evidence type="ECO:0000313" key="1">
    <source>
        <dbReference type="EMBL" id="URE11826.1"/>
    </source>
</evidence>
<dbReference type="AlphaFoldDB" id="A0A9E7KBY5"/>
<reference evidence="1" key="1">
    <citation type="submission" date="2022-05" db="EMBL/GenBank/DDBJ databases">
        <title>The Musa troglodytarum L. genome provides insights into the mechanism of non-climacteric behaviour and enrichment of carotenoids.</title>
        <authorList>
            <person name="Wang J."/>
        </authorList>
    </citation>
    <scope>NUCLEOTIDE SEQUENCE</scope>
    <source>
        <tissue evidence="1">Leaf</tissue>
    </source>
</reference>
<sequence length="64" mass="7526">MIDGKGILQKLKIENWLKSVGEGAIIDGKRELGAKPCGKMELNDRQNKINWRMEKEKDEMMRWH</sequence>
<accession>A0A9E7KBY5</accession>
<dbReference type="Proteomes" id="UP001055439">
    <property type="component" value="Chromosome 6"/>
</dbReference>
<keyword evidence="2" id="KW-1185">Reference proteome</keyword>
<dbReference type="EMBL" id="CP097508">
    <property type="protein sequence ID" value="URE11826.1"/>
    <property type="molecule type" value="Genomic_DNA"/>
</dbReference>
<name>A0A9E7KBY5_9LILI</name>